<dbReference type="EMBL" id="JAVRIE010000007">
    <property type="protein sequence ID" value="MDT0584128.1"/>
    <property type="molecule type" value="Genomic_DNA"/>
</dbReference>
<evidence type="ECO:0000256" key="9">
    <source>
        <dbReference type="SAM" id="Phobius"/>
    </source>
</evidence>
<feature type="transmembrane region" description="Helical" evidence="9">
    <location>
        <begin position="218"/>
        <end position="238"/>
    </location>
</feature>
<dbReference type="GO" id="GO:0048472">
    <property type="term" value="F:threonine-phosphate decarboxylase activity"/>
    <property type="evidence" value="ECO:0007669"/>
    <property type="project" value="InterPro"/>
</dbReference>
<keyword evidence="6 9" id="KW-0812">Transmembrane</keyword>
<evidence type="ECO:0000256" key="4">
    <source>
        <dbReference type="ARBA" id="ARBA00022475"/>
    </source>
</evidence>
<evidence type="ECO:0000256" key="1">
    <source>
        <dbReference type="ARBA" id="ARBA00004651"/>
    </source>
</evidence>
<accession>A0AAW8RAB2</accession>
<feature type="transmembrane region" description="Helical" evidence="9">
    <location>
        <begin position="91"/>
        <end position="110"/>
    </location>
</feature>
<proteinExistence type="inferred from homology"/>
<reference evidence="10 11" key="1">
    <citation type="submission" date="2023-09" db="EMBL/GenBank/DDBJ databases">
        <authorList>
            <person name="Rey-Velasco X."/>
        </authorList>
    </citation>
    <scope>NUCLEOTIDE SEQUENCE [LARGE SCALE GENOMIC DNA]</scope>
    <source>
        <strain evidence="10 11">W409</strain>
    </source>
</reference>
<evidence type="ECO:0000313" key="11">
    <source>
        <dbReference type="Proteomes" id="UP001249020"/>
    </source>
</evidence>
<dbReference type="AlphaFoldDB" id="A0AAW8RAB2"/>
<evidence type="ECO:0000256" key="3">
    <source>
        <dbReference type="ARBA" id="ARBA00006263"/>
    </source>
</evidence>
<evidence type="ECO:0000313" key="10">
    <source>
        <dbReference type="EMBL" id="MDT0584128.1"/>
    </source>
</evidence>
<dbReference type="Pfam" id="PF03186">
    <property type="entry name" value="CobD_Cbib"/>
    <property type="match status" value="1"/>
</dbReference>
<evidence type="ECO:0000256" key="7">
    <source>
        <dbReference type="ARBA" id="ARBA00022989"/>
    </source>
</evidence>
<feature type="transmembrane region" description="Helical" evidence="9">
    <location>
        <begin position="165"/>
        <end position="184"/>
    </location>
</feature>
<dbReference type="InterPro" id="IPR004485">
    <property type="entry name" value="Cobalamin_biosynth_CobD/CbiB"/>
</dbReference>
<dbReference type="Proteomes" id="UP001249020">
    <property type="component" value="Unassembled WGS sequence"/>
</dbReference>
<comment type="caution">
    <text evidence="10">The sequence shown here is derived from an EMBL/GenBank/DDBJ whole genome shotgun (WGS) entry which is preliminary data.</text>
</comment>
<feature type="transmembrane region" description="Helical" evidence="9">
    <location>
        <begin position="64"/>
        <end position="85"/>
    </location>
</feature>
<dbReference type="PANTHER" id="PTHR34308:SF1">
    <property type="entry name" value="COBALAMIN BIOSYNTHESIS PROTEIN CBIB"/>
    <property type="match status" value="1"/>
</dbReference>
<evidence type="ECO:0000256" key="8">
    <source>
        <dbReference type="ARBA" id="ARBA00023136"/>
    </source>
</evidence>
<comment type="pathway">
    <text evidence="2">Cofactor biosynthesis; adenosylcobalamin biosynthesis.</text>
</comment>
<keyword evidence="7 9" id="KW-1133">Transmembrane helix</keyword>
<dbReference type="GO" id="GO:0005886">
    <property type="term" value="C:plasma membrane"/>
    <property type="evidence" value="ECO:0007669"/>
    <property type="project" value="UniProtKB-SubCell"/>
</dbReference>
<keyword evidence="8 9" id="KW-0472">Membrane</keyword>
<comment type="subcellular location">
    <subcellularLocation>
        <location evidence="1">Cell membrane</location>
        <topology evidence="1">Multi-pass membrane protein</topology>
    </subcellularLocation>
</comment>
<sequence length="331" mass="38081">MDILLNIITHPALEPWLILCAVVCFERIWPLPTRVDPMSFVRFLGERMASRVKPKTSAPNSQHVISGALAAFMIIAPNLVILIIFREFVYYPALFDACILYVCLQFSSHLQRSQQIKKAQILEKKSLSKSLLAPMVLRETDMLSEVGVTKATVEGLLLRFHYQSIVTWFWFILLGPFTALTYRVCYELHHSWNTKLPRYEYFGKAVAKFVFILQWLPIRLSAFISVFIARGVMIVTYIRQHRIARSISETQGAIVLRACHYALDINLSGPLFYRNTKHRDANKYRRTKYIGKGEPRAIVISNTIALINRISVVFLLLLLLFCLALHTAITY</sequence>
<evidence type="ECO:0000256" key="2">
    <source>
        <dbReference type="ARBA" id="ARBA00004953"/>
    </source>
</evidence>
<keyword evidence="11" id="KW-1185">Reference proteome</keyword>
<keyword evidence="4" id="KW-1003">Cell membrane</keyword>
<dbReference type="RefSeq" id="WP_311362889.1">
    <property type="nucleotide sequence ID" value="NZ_JAVRIE010000007.1"/>
</dbReference>
<comment type="similarity">
    <text evidence="3">Belongs to the CobD/CbiB family.</text>
</comment>
<name>A0AAW8RAB2_9ALTE</name>
<dbReference type="GO" id="GO:0009236">
    <property type="term" value="P:cobalamin biosynthetic process"/>
    <property type="evidence" value="ECO:0007669"/>
    <property type="project" value="UniProtKB-KW"/>
</dbReference>
<evidence type="ECO:0000256" key="5">
    <source>
        <dbReference type="ARBA" id="ARBA00022573"/>
    </source>
</evidence>
<gene>
    <name evidence="10" type="ORF">RM544_16390</name>
</gene>
<dbReference type="PANTHER" id="PTHR34308">
    <property type="entry name" value="COBALAMIN BIOSYNTHESIS PROTEIN CBIB"/>
    <property type="match status" value="1"/>
</dbReference>
<protein>
    <submittedName>
        <fullName evidence="10">Cobalamin biosynthesis protein</fullName>
    </submittedName>
</protein>
<organism evidence="10 11">
    <name type="scientific">Brumicola blandensis</name>
    <dbReference type="NCBI Taxonomy" id="3075611"/>
    <lineage>
        <taxon>Bacteria</taxon>
        <taxon>Pseudomonadati</taxon>
        <taxon>Pseudomonadota</taxon>
        <taxon>Gammaproteobacteria</taxon>
        <taxon>Alteromonadales</taxon>
        <taxon>Alteromonadaceae</taxon>
        <taxon>Brumicola</taxon>
    </lineage>
</organism>
<keyword evidence="5" id="KW-0169">Cobalamin biosynthesis</keyword>
<feature type="transmembrane region" description="Helical" evidence="9">
    <location>
        <begin position="306"/>
        <end position="329"/>
    </location>
</feature>
<evidence type="ECO:0000256" key="6">
    <source>
        <dbReference type="ARBA" id="ARBA00022692"/>
    </source>
</evidence>